<proteinExistence type="predicted"/>
<feature type="compositionally biased region" description="Low complexity" evidence="1">
    <location>
        <begin position="1031"/>
        <end position="1050"/>
    </location>
</feature>
<evidence type="ECO:0000256" key="1">
    <source>
        <dbReference type="SAM" id="MobiDB-lite"/>
    </source>
</evidence>
<feature type="compositionally biased region" description="Low complexity" evidence="1">
    <location>
        <begin position="520"/>
        <end position="536"/>
    </location>
</feature>
<dbReference type="Gene3D" id="3.90.176.10">
    <property type="entry name" value="Toxin ADP-ribosyltransferase, Chain A, domain 1"/>
    <property type="match status" value="1"/>
</dbReference>
<gene>
    <name evidence="2" type="ORF">P2L57_24540</name>
</gene>
<accession>A0ABT5Z4V3</accession>
<reference evidence="2 3" key="1">
    <citation type="submission" date="2023-03" db="EMBL/GenBank/DDBJ databases">
        <title>Draft genome sequence of type strain Streptomyces ferralitis JCM 14344.</title>
        <authorList>
            <person name="Klaysubun C."/>
            <person name="Duangmal K."/>
        </authorList>
    </citation>
    <scope>NUCLEOTIDE SEQUENCE [LARGE SCALE GENOMIC DNA]</scope>
    <source>
        <strain evidence="2 3">JCM 14344</strain>
    </source>
</reference>
<keyword evidence="3" id="KW-1185">Reference proteome</keyword>
<name>A0ABT5Z4V3_9ACTN</name>
<feature type="region of interest" description="Disordered" evidence="1">
    <location>
        <begin position="425"/>
        <end position="781"/>
    </location>
</feature>
<comment type="caution">
    <text evidence="2">The sequence shown here is derived from an EMBL/GenBank/DDBJ whole genome shotgun (WGS) entry which is preliminary data.</text>
</comment>
<dbReference type="EMBL" id="JARHTQ010000018">
    <property type="protein sequence ID" value="MDF2258778.1"/>
    <property type="molecule type" value="Genomic_DNA"/>
</dbReference>
<dbReference type="RefSeq" id="WP_275818153.1">
    <property type="nucleotide sequence ID" value="NZ_BAAANM010000014.1"/>
</dbReference>
<feature type="region of interest" description="Disordered" evidence="1">
    <location>
        <begin position="1002"/>
        <end position="1056"/>
    </location>
</feature>
<feature type="compositionally biased region" description="Pro residues" evidence="1">
    <location>
        <begin position="740"/>
        <end position="757"/>
    </location>
</feature>
<organism evidence="2 3">
    <name type="scientific">Streptantibioticus ferralitis</name>
    <dbReference type="NCBI Taxonomy" id="236510"/>
    <lineage>
        <taxon>Bacteria</taxon>
        <taxon>Bacillati</taxon>
        <taxon>Actinomycetota</taxon>
        <taxon>Actinomycetes</taxon>
        <taxon>Kitasatosporales</taxon>
        <taxon>Streptomycetaceae</taxon>
        <taxon>Streptantibioticus</taxon>
    </lineage>
</organism>
<feature type="compositionally biased region" description="Pro residues" evidence="1">
    <location>
        <begin position="625"/>
        <end position="637"/>
    </location>
</feature>
<protein>
    <recommendedName>
        <fullName evidence="4">ADP-ribosyltransferase exoenzyme</fullName>
    </recommendedName>
</protein>
<evidence type="ECO:0000313" key="3">
    <source>
        <dbReference type="Proteomes" id="UP001220022"/>
    </source>
</evidence>
<dbReference type="Proteomes" id="UP001220022">
    <property type="component" value="Unassembled WGS sequence"/>
</dbReference>
<feature type="compositionally biased region" description="Low complexity" evidence="1">
    <location>
        <begin position="638"/>
        <end position="652"/>
    </location>
</feature>
<feature type="compositionally biased region" description="Low complexity" evidence="1">
    <location>
        <begin position="458"/>
        <end position="482"/>
    </location>
</feature>
<sequence length="1056" mass="107804">MAPASDERAAARRDVAHRLSARLARAALRAAGPALESRSVGNALLVHPRGFVDSRALAFTRELAADPQHTLVVLDLPARPQDTVWETVARALDRRGRSFRLVPGRGTREDVERAAQWLADRLDRIVLAPDGTVVPAAGGALFVPADHGAGWLRYRPKLPAAPDSRRFPKPLWEYSVPDRPRPTGPGGVVEPLPGGVWIRGTWDDAASPDHRRRLIDLLVTDPELLGVVLGSPGTSGALALEEVAAFWDTVPTSARHLVRFVPYGPVAVPGGGPLGQALADLLGQRVVVYAGIPGPGADGRAREVRTLHSDGSLGWRPYADEFGFAPRAETDGGAVAPVALGTRVPVGDIAAVAPGVYQYTSDVLLEVVQSGLWVRPSAEPHDGYAVRAAPADPAYPVILYDQTDPMAADRMRTVAYDLLNGLDPSFTRSSRVMPSSDAGRVPPGGYPPPPAAQAVLTAARPGPAAPERADGRLPAAGPQPARDGGRPAAGGPQTGRVLPPSAPEHANTWTDQPPPPPSPGRLTGPTPGPSAGPARPLAEPGGRLPWRLDSDSGSPATGGPGEPPSVTGADGPGGPGAWVQAGTGAAPEVTGAHEGPLAGPGPDGRGIPTDPAGGPGPDWSGEPPAAMPGPGPGPDPGAPVGAARSVGGAAPNTPLPPAPSPQPPAHPGPPPVAPTPDGAPPPGGGAPGGSPPPGVTAPGGTPPGTAPHGGPVPGDGAPPGAPRIRLESPDPLPSTTDPAEPAPPPAEPAPAVAPGPPAAGGGAVRVQPEPAPGASVLPSDKGVDRERDWLRRSLGVRYDTAAAFVSRVLSESPGLHGGPRSSAGDALTDLAAVRLYLSGSTPAIDAAIRSATAGAHVPLARCAGSGLRRLPSYRGGAVLRANLSAAERSWYREGTLVTEHSFLTALSAIRRDLPGNTDVLLWSLTARRTALVAPELPDRLLFAPGTRFKVLRAVGGDRPAVMMREVAAAELDERGRLREERVPLDEIALTGLDQLHTFWHKAEDGTGATPGDPLPEEAADAFCTAPGLLQTRPGAPGGPRRPAPSTGTPPQQGGKL</sequence>
<evidence type="ECO:0000313" key="2">
    <source>
        <dbReference type="EMBL" id="MDF2258778.1"/>
    </source>
</evidence>
<evidence type="ECO:0008006" key="4">
    <source>
        <dbReference type="Google" id="ProtNLM"/>
    </source>
</evidence>
<feature type="compositionally biased region" description="Pro residues" evidence="1">
    <location>
        <begin position="653"/>
        <end position="705"/>
    </location>
</feature>